<dbReference type="InterPro" id="IPR003729">
    <property type="entry name" value="Bi_nuclease_dom"/>
</dbReference>
<dbReference type="PANTHER" id="PTHR15160">
    <property type="entry name" value="VON HIPPEL-LINDAU PROTEIN"/>
    <property type="match status" value="1"/>
</dbReference>
<dbReference type="AlphaFoldDB" id="A0A6J6T6J7"/>
<reference evidence="2" key="1">
    <citation type="submission" date="2020-05" db="EMBL/GenBank/DDBJ databases">
        <authorList>
            <person name="Chiriac C."/>
            <person name="Salcher M."/>
            <person name="Ghai R."/>
            <person name="Kavagutti S V."/>
        </authorList>
    </citation>
    <scope>NUCLEOTIDE SEQUENCE</scope>
</reference>
<dbReference type="Gene3D" id="3.10.690.10">
    <property type="entry name" value="Bifunctional nuclease domain"/>
    <property type="match status" value="1"/>
</dbReference>
<evidence type="ECO:0000313" key="3">
    <source>
        <dbReference type="EMBL" id="CAB4914294.1"/>
    </source>
</evidence>
<dbReference type="PANTHER" id="PTHR15160:SF1">
    <property type="entry name" value="VON HIPPEL-LINDAU DISEASE TUMOR SUPPRESSOR"/>
    <property type="match status" value="1"/>
</dbReference>
<accession>A0A6J6T6J7</accession>
<evidence type="ECO:0000259" key="1">
    <source>
        <dbReference type="PROSITE" id="PS51658"/>
    </source>
</evidence>
<dbReference type="EMBL" id="CAFBMG010000166">
    <property type="protein sequence ID" value="CAB4914294.1"/>
    <property type="molecule type" value="Genomic_DNA"/>
</dbReference>
<dbReference type="Pfam" id="PF02577">
    <property type="entry name" value="BFN_dom"/>
    <property type="match status" value="1"/>
</dbReference>
<feature type="domain" description="BFN" evidence="1">
    <location>
        <begin position="1"/>
        <end position="133"/>
    </location>
</feature>
<name>A0A6J6T6J7_9ZZZZ</name>
<dbReference type="EMBL" id="CAEZYU010000047">
    <property type="protein sequence ID" value="CAB4742750.1"/>
    <property type="molecule type" value="Genomic_DNA"/>
</dbReference>
<protein>
    <submittedName>
        <fullName evidence="2">Unannotated protein</fullName>
    </submittedName>
</protein>
<gene>
    <name evidence="2" type="ORF">UFOPK2766_01148</name>
    <name evidence="3" type="ORF">UFOPK3519_01608</name>
</gene>
<organism evidence="2">
    <name type="scientific">freshwater metagenome</name>
    <dbReference type="NCBI Taxonomy" id="449393"/>
    <lineage>
        <taxon>unclassified sequences</taxon>
        <taxon>metagenomes</taxon>
        <taxon>ecological metagenomes</taxon>
    </lineage>
</organism>
<proteinExistence type="predicted"/>
<evidence type="ECO:0000313" key="2">
    <source>
        <dbReference type="EMBL" id="CAB4742750.1"/>
    </source>
</evidence>
<dbReference type="GO" id="GO:0004518">
    <property type="term" value="F:nuclease activity"/>
    <property type="evidence" value="ECO:0007669"/>
    <property type="project" value="InterPro"/>
</dbReference>
<dbReference type="SUPFAM" id="SSF103256">
    <property type="entry name" value="Hypothetical protein TM0160"/>
    <property type="match status" value="1"/>
</dbReference>
<sequence length="166" mass="18034">MIELELVAVRVELPSNTPVVVLRELQGRRRQLSIFIGGPEATAIAFAMEGVETPRPLTHDLFCDVLDGLGAQLERVVITELRETTYYADLEVSSPSGMQHISARPSDAVALAVRVGCPIFSSEEVLDTAGFVEETAEEGESGDLPEAVVEEFKQFIDQVSPEDFGA</sequence>
<dbReference type="InterPro" id="IPR036104">
    <property type="entry name" value="BFN_sf"/>
</dbReference>
<dbReference type="PROSITE" id="PS51658">
    <property type="entry name" value="BFN"/>
    <property type="match status" value="1"/>
</dbReference>